<dbReference type="OrthoDB" id="41403at2759"/>
<dbReference type="EMBL" id="BLAL01000044">
    <property type="protein sequence ID" value="GES79497.1"/>
    <property type="molecule type" value="Genomic_DNA"/>
</dbReference>
<dbReference type="GO" id="GO:0006730">
    <property type="term" value="P:one-carbon metabolic process"/>
    <property type="evidence" value="ECO:0007669"/>
    <property type="project" value="UniProtKB-KW"/>
</dbReference>
<evidence type="ECO:0000313" key="2">
    <source>
        <dbReference type="EMBL" id="GES79497.1"/>
    </source>
</evidence>
<dbReference type="GO" id="GO:0004487">
    <property type="term" value="F:methylenetetrahydrofolate dehydrogenase (NAD+) activity"/>
    <property type="evidence" value="ECO:0007669"/>
    <property type="project" value="TreeGrafter"/>
</dbReference>
<protein>
    <submittedName>
        <fullName evidence="2">Methylenetetrahydrofolate dehydrogenase [NAD(+)]</fullName>
    </submittedName>
</protein>
<organism evidence="2 3">
    <name type="scientific">Rhizophagus clarus</name>
    <dbReference type="NCBI Taxonomy" id="94130"/>
    <lineage>
        <taxon>Eukaryota</taxon>
        <taxon>Fungi</taxon>
        <taxon>Fungi incertae sedis</taxon>
        <taxon>Mucoromycota</taxon>
        <taxon>Glomeromycotina</taxon>
        <taxon>Glomeromycetes</taxon>
        <taxon>Glomerales</taxon>
        <taxon>Glomeraceae</taxon>
        <taxon>Rhizophagus</taxon>
    </lineage>
</organism>
<dbReference type="SUPFAM" id="SSF51735">
    <property type="entry name" value="NAD(P)-binding Rossmann-fold domains"/>
    <property type="match status" value="1"/>
</dbReference>
<accession>A0A8H3L0Z2</accession>
<dbReference type="SUPFAM" id="SSF53223">
    <property type="entry name" value="Aminoacid dehydrogenase-like, N-terminal domain"/>
    <property type="match status" value="1"/>
</dbReference>
<dbReference type="GO" id="GO:0005829">
    <property type="term" value="C:cytosol"/>
    <property type="evidence" value="ECO:0007669"/>
    <property type="project" value="TreeGrafter"/>
</dbReference>
<reference evidence="2" key="1">
    <citation type="submission" date="2019-10" db="EMBL/GenBank/DDBJ databases">
        <title>Conservation and host-specific expression of non-tandemly repeated heterogenous ribosome RNA gene in arbuscular mycorrhizal fungi.</title>
        <authorList>
            <person name="Maeda T."/>
            <person name="Kobayashi Y."/>
            <person name="Nakagawa T."/>
            <person name="Ezawa T."/>
            <person name="Yamaguchi K."/>
            <person name="Bino T."/>
            <person name="Nishimoto Y."/>
            <person name="Shigenobu S."/>
            <person name="Kawaguchi M."/>
        </authorList>
    </citation>
    <scope>NUCLEOTIDE SEQUENCE</scope>
    <source>
        <strain evidence="2">HR1</strain>
    </source>
</reference>
<dbReference type="InterPro" id="IPR000672">
    <property type="entry name" value="THF_DH/CycHdrlase"/>
</dbReference>
<feature type="domain" description="Tetrahydrofolate dehydrogenase/cyclohydrolase catalytic" evidence="1">
    <location>
        <begin position="78"/>
        <end position="183"/>
    </location>
</feature>
<comment type="caution">
    <text evidence="2">The sequence shown here is derived from an EMBL/GenBank/DDBJ whole genome shotgun (WGS) entry which is preliminary data.</text>
</comment>
<dbReference type="Pfam" id="PF00763">
    <property type="entry name" value="THF_DHG_CYH"/>
    <property type="match status" value="1"/>
</dbReference>
<evidence type="ECO:0000313" key="3">
    <source>
        <dbReference type="Proteomes" id="UP000615446"/>
    </source>
</evidence>
<dbReference type="InterPro" id="IPR046346">
    <property type="entry name" value="Aminoacid_DH-like_N_sf"/>
</dbReference>
<evidence type="ECO:0000259" key="1">
    <source>
        <dbReference type="Pfam" id="PF00763"/>
    </source>
</evidence>
<name>A0A8H3L0Z2_9GLOM</name>
<dbReference type="Gene3D" id="3.40.50.10860">
    <property type="entry name" value="Leucine Dehydrogenase, chain A, domain 1"/>
    <property type="match status" value="1"/>
</dbReference>
<dbReference type="PRINTS" id="PR00085">
    <property type="entry name" value="THFDHDRGNASE"/>
</dbReference>
<proteinExistence type="predicted"/>
<dbReference type="GO" id="GO:0004488">
    <property type="term" value="F:methylenetetrahydrofolate dehydrogenase (NADP+) activity"/>
    <property type="evidence" value="ECO:0007669"/>
    <property type="project" value="InterPro"/>
</dbReference>
<gene>
    <name evidence="2" type="ORF">RCL2_000679800</name>
</gene>
<dbReference type="Proteomes" id="UP000615446">
    <property type="component" value="Unassembled WGS sequence"/>
</dbReference>
<dbReference type="Gene3D" id="3.40.50.720">
    <property type="entry name" value="NAD(P)-binding Rossmann-like Domain"/>
    <property type="match status" value="1"/>
</dbReference>
<dbReference type="GO" id="GO:0009113">
    <property type="term" value="P:purine nucleobase biosynthetic process"/>
    <property type="evidence" value="ECO:0007669"/>
    <property type="project" value="TreeGrafter"/>
</dbReference>
<dbReference type="PANTHER" id="PTHR48099">
    <property type="entry name" value="C-1-TETRAHYDROFOLATE SYNTHASE, CYTOPLASMIC-RELATED"/>
    <property type="match status" value="1"/>
</dbReference>
<dbReference type="AlphaFoldDB" id="A0A8H3L0Z2"/>
<dbReference type="PANTHER" id="PTHR48099:SF3">
    <property type="entry name" value="METHYLENETETRAHYDROFOLATE DEHYDROGENASE [NAD(+)]"/>
    <property type="match status" value="1"/>
</dbReference>
<dbReference type="InterPro" id="IPR036291">
    <property type="entry name" value="NAD(P)-bd_dom_sf"/>
</dbReference>
<sequence length="374" mass="42768">MRLKSGSSIKKIIDNLLHTSKRYYTTLYKPQNDFDPYHLTLLSLQLPKLVTMMALRHYGEQEFPVRSSEHMSCKIIFAKEISASYREELKTTIKSRRIKPKLVGFLANEDPASIKYAECTLKTCEETGILFELRKCNREELEDQIIKANEDDSIHGIMVYYPVFGDLQDKYLQNVVSVTKDVEGLCNFYQNIPFLDEEPIKNCIIPCTPLAIIKVLEYIRVYNPVFLSGNRLHDRVITIINRSGIVGQPLAALLANEGGKVYSVDINNIQEIYRETGLKLKKYEVRNTNLKLEEILPISDVVITGVPTSSYKVPTVLLRNGVIAINFSAFKNFEDNVKEKASIYVPTVGKITIAMLERNLLKLYDSQLSLRNEE</sequence>
<dbReference type="InterPro" id="IPR020630">
    <property type="entry name" value="THF_DH/CycHdrlase_cat_dom"/>
</dbReference>